<keyword evidence="1" id="KW-0175">Coiled coil</keyword>
<reference evidence="3 4" key="1">
    <citation type="submission" date="2020-10" db="EMBL/GenBank/DDBJ databases">
        <authorList>
            <person name="Sedaghatjoo S."/>
        </authorList>
    </citation>
    <scope>NUCLEOTIDE SEQUENCE [LARGE SCALE GENOMIC DNA]</scope>
    <source>
        <strain evidence="3 4">LLFL</strain>
    </source>
</reference>
<evidence type="ECO:0000313" key="3">
    <source>
        <dbReference type="EMBL" id="CAD6964866.1"/>
    </source>
</evidence>
<feature type="region of interest" description="Disordered" evidence="2">
    <location>
        <begin position="1"/>
        <end position="20"/>
    </location>
</feature>
<comment type="caution">
    <text evidence="3">The sequence shown here is derived from an EMBL/GenBank/DDBJ whole genome shotgun (WGS) entry which is preliminary data.</text>
</comment>
<dbReference type="AlphaFoldDB" id="A0A9N8QNQ4"/>
<dbReference type="Proteomes" id="UP000836404">
    <property type="component" value="Unassembled WGS sequence"/>
</dbReference>
<dbReference type="EMBL" id="CAJHJF010007812">
    <property type="protein sequence ID" value="CAD6964866.1"/>
    <property type="molecule type" value="Genomic_DNA"/>
</dbReference>
<evidence type="ECO:0000313" key="4">
    <source>
        <dbReference type="Proteomes" id="UP000836404"/>
    </source>
</evidence>
<name>A0A9N8QNQ4_9BASI</name>
<gene>
    <name evidence="3" type="ORF">JKILLFL_G9418</name>
</gene>
<evidence type="ECO:0000256" key="2">
    <source>
        <dbReference type="SAM" id="MobiDB-lite"/>
    </source>
</evidence>
<proteinExistence type="predicted"/>
<evidence type="ECO:0000256" key="1">
    <source>
        <dbReference type="SAM" id="Coils"/>
    </source>
</evidence>
<protein>
    <submittedName>
        <fullName evidence="3">Uncharacterized protein</fullName>
    </submittedName>
</protein>
<keyword evidence="4" id="KW-1185">Reference proteome</keyword>
<accession>A0A9N8QNQ4</accession>
<organism evidence="3 4">
    <name type="scientific">Tilletia laevis</name>
    <dbReference type="NCBI Taxonomy" id="157183"/>
    <lineage>
        <taxon>Eukaryota</taxon>
        <taxon>Fungi</taxon>
        <taxon>Dikarya</taxon>
        <taxon>Basidiomycota</taxon>
        <taxon>Ustilaginomycotina</taxon>
        <taxon>Exobasidiomycetes</taxon>
        <taxon>Tilletiales</taxon>
        <taxon>Tilletiaceae</taxon>
        <taxon>Tilletia</taxon>
    </lineage>
</organism>
<feature type="coiled-coil region" evidence="1">
    <location>
        <begin position="58"/>
        <end position="92"/>
    </location>
</feature>
<sequence>MPGTRSQNNAGISTDPNVALAKGSTVRMEWPKGTKLSQVLEAGKEALARSGEDAVELEKVVEKQASKANKHLEEAKKKIAADHAEIDSLKKRLASSDRCIRDFQGLAEREEGIRERERQLDEREAGAR</sequence>
<feature type="compositionally biased region" description="Polar residues" evidence="2">
    <location>
        <begin position="1"/>
        <end position="16"/>
    </location>
</feature>